<evidence type="ECO:0000256" key="1">
    <source>
        <dbReference type="ARBA" id="ARBA00001946"/>
    </source>
</evidence>
<gene>
    <name evidence="4" type="ORF">ENM66_07820</name>
</gene>
<dbReference type="CDD" id="cd03424">
    <property type="entry name" value="NUDIX_ADPRase_Nudt5_UGPPase_Nudt14"/>
    <property type="match status" value="1"/>
</dbReference>
<organism evidence="4">
    <name type="scientific">Ignisphaera aggregans</name>
    <dbReference type="NCBI Taxonomy" id="334771"/>
    <lineage>
        <taxon>Archaea</taxon>
        <taxon>Thermoproteota</taxon>
        <taxon>Thermoprotei</taxon>
        <taxon>Desulfurococcales</taxon>
        <taxon>Desulfurococcaceae</taxon>
        <taxon>Ignisphaera</taxon>
    </lineage>
</organism>
<dbReference type="GO" id="GO:0019693">
    <property type="term" value="P:ribose phosphate metabolic process"/>
    <property type="evidence" value="ECO:0007669"/>
    <property type="project" value="TreeGrafter"/>
</dbReference>
<feature type="domain" description="Nudix hydrolase" evidence="3">
    <location>
        <begin position="40"/>
        <end position="170"/>
    </location>
</feature>
<dbReference type="InterPro" id="IPR020084">
    <property type="entry name" value="NUDIX_hydrolase_CS"/>
</dbReference>
<dbReference type="EMBL" id="DRYQ01000116">
    <property type="protein sequence ID" value="HHQ51237.1"/>
    <property type="molecule type" value="Genomic_DNA"/>
</dbReference>
<accession>A0A7J3Z984</accession>
<dbReference type="Pfam" id="PF00293">
    <property type="entry name" value="NUDIX"/>
    <property type="match status" value="1"/>
</dbReference>
<name>A0A7J3Z984_9CREN</name>
<sequence length="179" mass="20374">MGEEAPSVVSDEFLCKGRRVSLYRRIVMYRGRRLEKDLVRFGRAVVIIPVLDDGRLVFVKQWRAAVSAWLLELPAGRVEPREDLKEAVQRELREETGYVAEELTQITNAYVSPGYSDEVQAIFIAKRLRYVGASPEAGEILRVVYMKPGEFLNSINADTIVDLKTLAAVLLYMRMYSAE</sequence>
<keyword evidence="2 4" id="KW-0378">Hydrolase</keyword>
<dbReference type="GO" id="GO:0006753">
    <property type="term" value="P:nucleoside phosphate metabolic process"/>
    <property type="evidence" value="ECO:0007669"/>
    <property type="project" value="TreeGrafter"/>
</dbReference>
<dbReference type="AlphaFoldDB" id="A0A7J3Z984"/>
<dbReference type="Gene3D" id="3.90.79.10">
    <property type="entry name" value="Nucleoside Triphosphate Pyrophosphohydrolase"/>
    <property type="match status" value="1"/>
</dbReference>
<dbReference type="InterPro" id="IPR015797">
    <property type="entry name" value="NUDIX_hydrolase-like_dom_sf"/>
</dbReference>
<dbReference type="PANTHER" id="PTHR11839">
    <property type="entry name" value="UDP/ADP-SUGAR PYROPHOSPHATASE"/>
    <property type="match status" value="1"/>
</dbReference>
<evidence type="ECO:0000313" key="4">
    <source>
        <dbReference type="EMBL" id="HHQ51237.1"/>
    </source>
</evidence>
<dbReference type="SUPFAM" id="SSF55811">
    <property type="entry name" value="Nudix"/>
    <property type="match status" value="1"/>
</dbReference>
<proteinExistence type="predicted"/>
<comment type="cofactor">
    <cofactor evidence="1">
        <name>Mg(2+)</name>
        <dbReference type="ChEBI" id="CHEBI:18420"/>
    </cofactor>
</comment>
<dbReference type="PROSITE" id="PS00893">
    <property type="entry name" value="NUDIX_BOX"/>
    <property type="match status" value="1"/>
</dbReference>
<dbReference type="GO" id="GO:0016787">
    <property type="term" value="F:hydrolase activity"/>
    <property type="evidence" value="ECO:0007669"/>
    <property type="project" value="UniProtKB-KW"/>
</dbReference>
<evidence type="ECO:0000259" key="3">
    <source>
        <dbReference type="PROSITE" id="PS51462"/>
    </source>
</evidence>
<dbReference type="PANTHER" id="PTHR11839:SF18">
    <property type="entry name" value="NUDIX HYDROLASE DOMAIN-CONTAINING PROTEIN"/>
    <property type="match status" value="1"/>
</dbReference>
<protein>
    <submittedName>
        <fullName evidence="4">NUDIX hydrolase</fullName>
    </submittedName>
</protein>
<dbReference type="PROSITE" id="PS51462">
    <property type="entry name" value="NUDIX"/>
    <property type="match status" value="1"/>
</dbReference>
<evidence type="ECO:0000256" key="2">
    <source>
        <dbReference type="ARBA" id="ARBA00022801"/>
    </source>
</evidence>
<reference evidence="4" key="1">
    <citation type="journal article" date="2020" name="mSystems">
        <title>Genome- and Community-Level Interaction Insights into Carbon Utilization and Element Cycling Functions of Hydrothermarchaeota in Hydrothermal Sediment.</title>
        <authorList>
            <person name="Zhou Z."/>
            <person name="Liu Y."/>
            <person name="Xu W."/>
            <person name="Pan J."/>
            <person name="Luo Z.H."/>
            <person name="Li M."/>
        </authorList>
    </citation>
    <scope>NUCLEOTIDE SEQUENCE [LARGE SCALE GENOMIC DNA]</scope>
    <source>
        <strain evidence="4">SpSt-1105</strain>
    </source>
</reference>
<dbReference type="InterPro" id="IPR000086">
    <property type="entry name" value="NUDIX_hydrolase_dom"/>
</dbReference>
<comment type="caution">
    <text evidence="4">The sequence shown here is derived from an EMBL/GenBank/DDBJ whole genome shotgun (WGS) entry which is preliminary data.</text>
</comment>